<dbReference type="InterPro" id="IPR014044">
    <property type="entry name" value="CAP_dom"/>
</dbReference>
<dbReference type="PANTHER" id="PTHR31157:SF1">
    <property type="entry name" value="SCP DOMAIN-CONTAINING PROTEIN"/>
    <property type="match status" value="1"/>
</dbReference>
<sequence>MKKLFCLLTMVIFFTSCAPANKNKGNLPPATNPQSPSMQTPEAPPAATPGTPGQTPGGTTPQGGTGTPPATSPSAPPTTTNPGESSSAAPKSQVPATPPPAPSKPSKEAAPVPTGTLPAIPTKYTFDYLAAVEDKVLTLVNNERGKAGLSSLSMNDKLRQASRYKANEMLQYNYFEHYSPYTKNPWDTARGFGVTYSAFGENIWTMSSSDASALRSNVTAEVIVNSWMNSPGHRANILSKNFNKMGIGVVVGSNGKCYASQMFSD</sequence>
<dbReference type="RefSeq" id="WP_073008491.1">
    <property type="nucleotide sequence ID" value="NZ_FQZO01000005.1"/>
</dbReference>
<dbReference type="OrthoDB" id="9783944at2"/>
<feature type="domain" description="SCP" evidence="3">
    <location>
        <begin position="137"/>
        <end position="260"/>
    </location>
</feature>
<evidence type="ECO:0000259" key="3">
    <source>
        <dbReference type="Pfam" id="PF00188"/>
    </source>
</evidence>
<dbReference type="Gene3D" id="3.40.33.10">
    <property type="entry name" value="CAP"/>
    <property type="match status" value="1"/>
</dbReference>
<dbReference type="PROSITE" id="PS51257">
    <property type="entry name" value="PROKAR_LIPOPROTEIN"/>
    <property type="match status" value="1"/>
</dbReference>
<dbReference type="InterPro" id="IPR035940">
    <property type="entry name" value="CAP_sf"/>
</dbReference>
<protein>
    <submittedName>
        <fullName evidence="4">Uncharacterized conserved protein YkwD, contains CAP (CSP/antigen 5/PR1) domain</fullName>
    </submittedName>
</protein>
<dbReference type="SUPFAM" id="SSF55797">
    <property type="entry name" value="PR-1-like"/>
    <property type="match status" value="1"/>
</dbReference>
<keyword evidence="2" id="KW-0732">Signal</keyword>
<evidence type="ECO:0000256" key="2">
    <source>
        <dbReference type="SAM" id="SignalP"/>
    </source>
</evidence>
<dbReference type="AlphaFoldDB" id="A0A1M6JD40"/>
<dbReference type="Pfam" id="PF00188">
    <property type="entry name" value="CAP"/>
    <property type="match status" value="1"/>
</dbReference>
<feature type="region of interest" description="Disordered" evidence="1">
    <location>
        <begin position="19"/>
        <end position="114"/>
    </location>
</feature>
<dbReference type="PRINTS" id="PR01217">
    <property type="entry name" value="PRICHEXTENSN"/>
</dbReference>
<evidence type="ECO:0000313" key="5">
    <source>
        <dbReference type="Proteomes" id="UP000184080"/>
    </source>
</evidence>
<reference evidence="4 5" key="1">
    <citation type="submission" date="2016-11" db="EMBL/GenBank/DDBJ databases">
        <authorList>
            <person name="Jaros S."/>
            <person name="Januszkiewicz K."/>
            <person name="Wedrychowicz H."/>
        </authorList>
    </citation>
    <scope>NUCLEOTIDE SEQUENCE [LARGE SCALE GENOMIC DNA]</scope>
    <source>
        <strain evidence="4 5">DSM 21864</strain>
    </source>
</reference>
<dbReference type="CDD" id="cd05379">
    <property type="entry name" value="CAP_bacterial"/>
    <property type="match status" value="1"/>
</dbReference>
<feature type="signal peptide" evidence="2">
    <location>
        <begin position="1"/>
        <end position="20"/>
    </location>
</feature>
<name>A0A1M6JD40_9CLOT</name>
<dbReference type="Proteomes" id="UP000184080">
    <property type="component" value="Unassembled WGS sequence"/>
</dbReference>
<evidence type="ECO:0000256" key="1">
    <source>
        <dbReference type="SAM" id="MobiDB-lite"/>
    </source>
</evidence>
<organism evidence="4 5">
    <name type="scientific">Clostridium amylolyticum</name>
    <dbReference type="NCBI Taxonomy" id="1121298"/>
    <lineage>
        <taxon>Bacteria</taxon>
        <taxon>Bacillati</taxon>
        <taxon>Bacillota</taxon>
        <taxon>Clostridia</taxon>
        <taxon>Eubacteriales</taxon>
        <taxon>Clostridiaceae</taxon>
        <taxon>Clostridium</taxon>
    </lineage>
</organism>
<proteinExistence type="predicted"/>
<feature type="compositionally biased region" description="Low complexity" evidence="1">
    <location>
        <begin position="48"/>
        <end position="59"/>
    </location>
</feature>
<gene>
    <name evidence="4" type="ORF">SAMN05444401_3050</name>
</gene>
<dbReference type="STRING" id="1121298.SAMN05444401_3050"/>
<dbReference type="EMBL" id="FQZO01000005">
    <property type="protein sequence ID" value="SHJ44544.1"/>
    <property type="molecule type" value="Genomic_DNA"/>
</dbReference>
<evidence type="ECO:0000313" key="4">
    <source>
        <dbReference type="EMBL" id="SHJ44544.1"/>
    </source>
</evidence>
<feature type="chain" id="PRO_5039470685" evidence="2">
    <location>
        <begin position="21"/>
        <end position="265"/>
    </location>
</feature>
<dbReference type="PANTHER" id="PTHR31157">
    <property type="entry name" value="SCP DOMAIN-CONTAINING PROTEIN"/>
    <property type="match status" value="1"/>
</dbReference>
<keyword evidence="5" id="KW-1185">Reference proteome</keyword>
<accession>A0A1M6JD40</accession>